<accession>A0A0K2TNE3</accession>
<dbReference type="AlphaFoldDB" id="A0A0K2TNE3"/>
<organism evidence="3">
    <name type="scientific">Lepeophtheirus salmonis</name>
    <name type="common">Salmon louse</name>
    <name type="synonym">Caligus salmonis</name>
    <dbReference type="NCBI Taxonomy" id="72036"/>
    <lineage>
        <taxon>Eukaryota</taxon>
        <taxon>Metazoa</taxon>
        <taxon>Ecdysozoa</taxon>
        <taxon>Arthropoda</taxon>
        <taxon>Crustacea</taxon>
        <taxon>Multicrustacea</taxon>
        <taxon>Hexanauplia</taxon>
        <taxon>Copepoda</taxon>
        <taxon>Siphonostomatoida</taxon>
        <taxon>Caligidae</taxon>
        <taxon>Lepeophtheirus</taxon>
    </lineage>
</organism>
<dbReference type="InterPro" id="IPR036047">
    <property type="entry name" value="F-box-like_dom_sf"/>
</dbReference>
<feature type="repeat" description="WD" evidence="1">
    <location>
        <begin position="482"/>
        <end position="515"/>
    </location>
</feature>
<dbReference type="PROSITE" id="PS50082">
    <property type="entry name" value="WD_REPEATS_2"/>
    <property type="match status" value="2"/>
</dbReference>
<sequence>MSFKSFESQKDSFNEQDESLPYFGTWKNLPHINLLAIFAHLEVRELLSCSHVCRRWNDISKNNTLWKRLFLNDFHYKRGRMKTTSNYIHNSNQDWKRRYLKNIYTVPRISVEVLKVHDDEVLHVSFSNDSLYFVTCSKDCKAIIWRTKDLEIDEIHNMSKYGWMFTWASKFSPSDKRLLISGVVDEIGGEIVVMERSKEYPHNFQKLCRVMNDPYDVVGCWWSDRYFISGTIKSSSNDQFQASIWLCEPRGSDTIYNESIDEEMSHNESLISINLYKYCLFKYKSLYISYLRNLLCVCLSQMKNVISSVPIESEGAINESIDPNVLKLFKNESDEYVLVFMCSDLTSIPHKIGFYKLTPDRFSFTPVITSPDAAVELNGHTVGLNLSKDRRYLYVSLRSWPENSLVSAFELPAISSEIETKVIDMKTLTLVEDLTFFGHKAFTPSHQAYYLYLDTSESFITSGSENSKGIIWERSSGIKLSELKHDACVNSVAFYPNDEERCISISDDGTIKVWESLNRYKSSSNYDELKMKELYTQ</sequence>
<dbReference type="Gene3D" id="1.20.1280.50">
    <property type="match status" value="1"/>
</dbReference>
<proteinExistence type="predicted"/>
<dbReference type="Gene3D" id="2.130.10.10">
    <property type="entry name" value="YVTN repeat-like/Quinoprotein amine dehydrogenase"/>
    <property type="match status" value="2"/>
</dbReference>
<dbReference type="OrthoDB" id="192402at2759"/>
<evidence type="ECO:0000256" key="1">
    <source>
        <dbReference type="PROSITE-ProRule" id="PRU00221"/>
    </source>
</evidence>
<name>A0A0K2TNE3_LEPSM</name>
<dbReference type="SUPFAM" id="SSF50978">
    <property type="entry name" value="WD40 repeat-like"/>
    <property type="match status" value="1"/>
</dbReference>
<dbReference type="InterPro" id="IPR001810">
    <property type="entry name" value="F-box_dom"/>
</dbReference>
<evidence type="ECO:0000313" key="3">
    <source>
        <dbReference type="EMBL" id="CDW27157.1"/>
    </source>
</evidence>
<dbReference type="EMBL" id="HACA01009796">
    <property type="protein sequence ID" value="CDW27157.1"/>
    <property type="molecule type" value="Transcribed_RNA"/>
</dbReference>
<dbReference type="SUPFAM" id="SSF81383">
    <property type="entry name" value="F-box domain"/>
    <property type="match status" value="1"/>
</dbReference>
<dbReference type="Pfam" id="PF12937">
    <property type="entry name" value="F-box-like"/>
    <property type="match status" value="1"/>
</dbReference>
<dbReference type="InterPro" id="IPR001680">
    <property type="entry name" value="WD40_rpt"/>
</dbReference>
<keyword evidence="1" id="KW-0853">WD repeat</keyword>
<dbReference type="Pfam" id="PF00400">
    <property type="entry name" value="WD40"/>
    <property type="match status" value="2"/>
</dbReference>
<dbReference type="PANTHER" id="PTHR20995">
    <property type="entry name" value="F-BOX/WD REPEAT-CONTAINING PROTEIN 5"/>
    <property type="match status" value="1"/>
</dbReference>
<reference evidence="3" key="1">
    <citation type="submission" date="2014-05" db="EMBL/GenBank/DDBJ databases">
        <authorList>
            <person name="Chronopoulou M."/>
        </authorList>
    </citation>
    <scope>NUCLEOTIDE SEQUENCE</scope>
    <source>
        <tissue evidence="3">Whole organism</tissue>
    </source>
</reference>
<dbReference type="GO" id="GO:0019005">
    <property type="term" value="C:SCF ubiquitin ligase complex"/>
    <property type="evidence" value="ECO:0007669"/>
    <property type="project" value="InterPro"/>
</dbReference>
<dbReference type="InterPro" id="IPR015943">
    <property type="entry name" value="WD40/YVTN_repeat-like_dom_sf"/>
</dbReference>
<dbReference type="PANTHER" id="PTHR20995:SF17">
    <property type="entry name" value="F-BOX_WD REPEAT-CONTAINING PROTEIN 5"/>
    <property type="match status" value="1"/>
</dbReference>
<dbReference type="SMART" id="SM00256">
    <property type="entry name" value="FBOX"/>
    <property type="match status" value="1"/>
</dbReference>
<protein>
    <recommendedName>
        <fullName evidence="2">F-box domain-containing protein</fullName>
    </recommendedName>
</protein>
<dbReference type="GO" id="GO:0016567">
    <property type="term" value="P:protein ubiquitination"/>
    <property type="evidence" value="ECO:0007669"/>
    <property type="project" value="InterPro"/>
</dbReference>
<dbReference type="GO" id="GO:0080008">
    <property type="term" value="C:Cul4-RING E3 ubiquitin ligase complex"/>
    <property type="evidence" value="ECO:0007669"/>
    <property type="project" value="InterPro"/>
</dbReference>
<feature type="domain" description="F-box" evidence="2">
    <location>
        <begin position="23"/>
        <end position="69"/>
    </location>
</feature>
<dbReference type="InterPro" id="IPR042508">
    <property type="entry name" value="FBXW5"/>
</dbReference>
<feature type="repeat" description="WD" evidence="1">
    <location>
        <begin position="114"/>
        <end position="145"/>
    </location>
</feature>
<evidence type="ECO:0000259" key="2">
    <source>
        <dbReference type="PROSITE" id="PS50181"/>
    </source>
</evidence>
<dbReference type="EMBL" id="HACA01009795">
    <property type="protein sequence ID" value="CDW27156.1"/>
    <property type="molecule type" value="Transcribed_RNA"/>
</dbReference>
<dbReference type="PROSITE" id="PS50181">
    <property type="entry name" value="FBOX"/>
    <property type="match status" value="1"/>
</dbReference>
<dbReference type="SMART" id="SM00320">
    <property type="entry name" value="WD40"/>
    <property type="match status" value="3"/>
</dbReference>
<dbReference type="InterPro" id="IPR036322">
    <property type="entry name" value="WD40_repeat_dom_sf"/>
</dbReference>